<gene>
    <name evidence="2" type="ORF">VK792_03360</name>
</gene>
<evidence type="ECO:0000256" key="1">
    <source>
        <dbReference type="SAM" id="SignalP"/>
    </source>
</evidence>
<evidence type="ECO:0000313" key="3">
    <source>
        <dbReference type="Proteomes" id="UP001348149"/>
    </source>
</evidence>
<dbReference type="InterPro" id="IPR029044">
    <property type="entry name" value="Nucleotide-diphossugar_trans"/>
</dbReference>
<sequence length="302" mass="32780">MAQAPATPKSRRALRRLLAALMPALVPLAGPLAPSEAAALALRAAERGHAPAPAQGVTFLIPLVGPHHVGDWQAVQDRLQGTLDSLLAQTDARWRAVICCQDRPALPDDPRITHLPYDDPTPGNDKWRKLAALYDHMATLPAVPGYVMSFDADDLLHRAAVAEMLTGQASGGYLVQAGYALNHANGHVGLADAPSLVSPLRKPFWKLCGSCVALRHDPAIAETLPFLRAMTQHEHRMFPYLAKLAGRRLVPFATPAVLYVLNHGENFGARRGRVSFKTRFVERFRVTDATALGAIETDFPKP</sequence>
<reference evidence="2 3" key="1">
    <citation type="submission" date="2024-01" db="EMBL/GenBank/DDBJ databases">
        <title>Mesobacterium rodlantinim sp. nov., isolated from shallow sea hydrothermal systems off Kueishantao Island.</title>
        <authorList>
            <person name="Su Z."/>
            <person name="Tang K."/>
        </authorList>
    </citation>
    <scope>NUCLEOTIDE SEQUENCE [LARGE SCALE GENOMIC DNA]</scope>
    <source>
        <strain evidence="2 3">TK19101</strain>
    </source>
</reference>
<protein>
    <recommendedName>
        <fullName evidence="4">Glycosyltransferase family 2 protein</fullName>
    </recommendedName>
</protein>
<dbReference type="SUPFAM" id="SSF53448">
    <property type="entry name" value="Nucleotide-diphospho-sugar transferases"/>
    <property type="match status" value="1"/>
</dbReference>
<comment type="caution">
    <text evidence="2">The sequence shown here is derived from an EMBL/GenBank/DDBJ whole genome shotgun (WGS) entry which is preliminary data.</text>
</comment>
<dbReference type="Proteomes" id="UP001348149">
    <property type="component" value="Unassembled WGS sequence"/>
</dbReference>
<evidence type="ECO:0000313" key="2">
    <source>
        <dbReference type="EMBL" id="MEC3860310.1"/>
    </source>
</evidence>
<proteinExistence type="predicted"/>
<accession>A0ABU6HCY0</accession>
<keyword evidence="1" id="KW-0732">Signal</keyword>
<feature type="chain" id="PRO_5046040931" description="Glycosyltransferase family 2 protein" evidence="1">
    <location>
        <begin position="30"/>
        <end position="302"/>
    </location>
</feature>
<name>A0ABU6HCY0_9RHOB</name>
<dbReference type="RefSeq" id="WP_326295934.1">
    <property type="nucleotide sequence ID" value="NZ_JAYLLH010000003.1"/>
</dbReference>
<dbReference type="EMBL" id="JAYLLH010000003">
    <property type="protein sequence ID" value="MEC3860310.1"/>
    <property type="molecule type" value="Genomic_DNA"/>
</dbReference>
<organism evidence="2 3">
    <name type="scientific">Mesobacterium hydrothermale</name>
    <dbReference type="NCBI Taxonomy" id="3111907"/>
    <lineage>
        <taxon>Bacteria</taxon>
        <taxon>Pseudomonadati</taxon>
        <taxon>Pseudomonadota</taxon>
        <taxon>Alphaproteobacteria</taxon>
        <taxon>Rhodobacterales</taxon>
        <taxon>Roseobacteraceae</taxon>
        <taxon>Mesobacterium</taxon>
    </lineage>
</organism>
<keyword evidence="3" id="KW-1185">Reference proteome</keyword>
<evidence type="ECO:0008006" key="4">
    <source>
        <dbReference type="Google" id="ProtNLM"/>
    </source>
</evidence>
<feature type="signal peptide" evidence="1">
    <location>
        <begin position="1"/>
        <end position="29"/>
    </location>
</feature>